<dbReference type="Proteomes" id="UP000050761">
    <property type="component" value="Unassembled WGS sequence"/>
</dbReference>
<evidence type="ECO:0000313" key="3">
    <source>
        <dbReference type="Proteomes" id="UP000050761"/>
    </source>
</evidence>
<reference evidence="4" key="2">
    <citation type="submission" date="2019-09" db="UniProtKB">
        <authorList>
            <consortium name="WormBaseParasite"/>
        </authorList>
    </citation>
    <scope>IDENTIFICATION</scope>
</reference>
<sequence>MLRLRRQPALPVHRRRGRQSLQSSRPSHRRQKRHGSRNRPPERLRLLRVRRRCRCRECGQHIQWDGLQWPLASSEPRKQGLISSLSSSCIHRLIRMT</sequence>
<accession>A0A183F8C0</accession>
<organism evidence="3 4">
    <name type="scientific">Heligmosomoides polygyrus</name>
    <name type="common">Parasitic roundworm</name>
    <dbReference type="NCBI Taxonomy" id="6339"/>
    <lineage>
        <taxon>Eukaryota</taxon>
        <taxon>Metazoa</taxon>
        <taxon>Ecdysozoa</taxon>
        <taxon>Nematoda</taxon>
        <taxon>Chromadorea</taxon>
        <taxon>Rhabditida</taxon>
        <taxon>Rhabditina</taxon>
        <taxon>Rhabditomorpha</taxon>
        <taxon>Strongyloidea</taxon>
        <taxon>Heligmosomidae</taxon>
        <taxon>Heligmosomoides</taxon>
    </lineage>
</organism>
<dbReference type="WBParaSite" id="HPBE_0000241201-mRNA-1">
    <property type="protein sequence ID" value="HPBE_0000241201-mRNA-1"/>
    <property type="gene ID" value="HPBE_0000241201"/>
</dbReference>
<gene>
    <name evidence="2" type="ORF">HPBE_LOCUS2413</name>
</gene>
<name>A0A183F8C0_HELPZ</name>
<evidence type="ECO:0000313" key="4">
    <source>
        <dbReference type="WBParaSite" id="HPBE_0000241201-mRNA-1"/>
    </source>
</evidence>
<dbReference type="EMBL" id="UZAH01003580">
    <property type="protein sequence ID" value="VDO25062.1"/>
    <property type="molecule type" value="Genomic_DNA"/>
</dbReference>
<feature type="compositionally biased region" description="Basic residues" evidence="1">
    <location>
        <begin position="26"/>
        <end position="37"/>
    </location>
</feature>
<reference evidence="2 3" key="1">
    <citation type="submission" date="2018-11" db="EMBL/GenBank/DDBJ databases">
        <authorList>
            <consortium name="Pathogen Informatics"/>
        </authorList>
    </citation>
    <scope>NUCLEOTIDE SEQUENCE [LARGE SCALE GENOMIC DNA]</scope>
</reference>
<protein>
    <submittedName>
        <fullName evidence="2 4">Uncharacterized protein</fullName>
    </submittedName>
</protein>
<evidence type="ECO:0000256" key="1">
    <source>
        <dbReference type="SAM" id="MobiDB-lite"/>
    </source>
</evidence>
<dbReference type="AlphaFoldDB" id="A0A183F8C0"/>
<evidence type="ECO:0000313" key="2">
    <source>
        <dbReference type="EMBL" id="VDO25062.1"/>
    </source>
</evidence>
<feature type="compositionally biased region" description="Basic residues" evidence="1">
    <location>
        <begin position="1"/>
        <end position="18"/>
    </location>
</feature>
<proteinExistence type="predicted"/>
<accession>A0A3P7X6P9</accession>
<keyword evidence="3" id="KW-1185">Reference proteome</keyword>
<feature type="region of interest" description="Disordered" evidence="1">
    <location>
        <begin position="1"/>
        <end position="42"/>
    </location>
</feature>